<dbReference type="Pfam" id="PF01636">
    <property type="entry name" value="APH"/>
    <property type="match status" value="1"/>
</dbReference>
<keyword evidence="2" id="KW-0808">Transferase</keyword>
<organism evidence="2 3">
    <name type="scientific">Solirubrobacter pauli</name>
    <dbReference type="NCBI Taxonomy" id="166793"/>
    <lineage>
        <taxon>Bacteria</taxon>
        <taxon>Bacillati</taxon>
        <taxon>Actinomycetota</taxon>
        <taxon>Thermoleophilia</taxon>
        <taxon>Solirubrobacterales</taxon>
        <taxon>Solirubrobacteraceae</taxon>
        <taxon>Solirubrobacter</taxon>
    </lineage>
</organism>
<dbReference type="AlphaFoldDB" id="A0A660L7Z7"/>
<dbReference type="SUPFAM" id="SSF56112">
    <property type="entry name" value="Protein kinase-like (PK-like)"/>
    <property type="match status" value="1"/>
</dbReference>
<sequence>MEDRAALEAAVAVARANGLRVDDAVILRDRLNVLVHLRPAPVVARVAGTITRARQGTAWQERELSVAGHLARAGAPVVAPSAELPPGPHVHAGRVLSFWDYVPPADPVDAAAAGEALAHCHEALRTYEGSLPLLGTLTEAEALLARLAAEETIDPDTATDLLLRIHELTPMLTELRSPVQPLHGDAHLGNVLGGPLWNDWEDTCLGPVGWDAACLLAGRHGRGRQEAAYAASRMGVDPGELELWIDARSLQVTIWRYVSAGTTSPSGSTGVRGDTRM</sequence>
<dbReference type="RefSeq" id="WP_121248586.1">
    <property type="nucleotide sequence ID" value="NZ_RBIL01000001.1"/>
</dbReference>
<dbReference type="InterPro" id="IPR011009">
    <property type="entry name" value="Kinase-like_dom_sf"/>
</dbReference>
<comment type="caution">
    <text evidence="2">The sequence shown here is derived from an EMBL/GenBank/DDBJ whole genome shotgun (WGS) entry which is preliminary data.</text>
</comment>
<reference evidence="2 3" key="1">
    <citation type="submission" date="2018-10" db="EMBL/GenBank/DDBJ databases">
        <title>Genomic Encyclopedia of Archaeal and Bacterial Type Strains, Phase II (KMG-II): from individual species to whole genera.</title>
        <authorList>
            <person name="Goeker M."/>
        </authorList>
    </citation>
    <scope>NUCLEOTIDE SEQUENCE [LARGE SCALE GENOMIC DNA]</scope>
    <source>
        <strain evidence="2 3">DSM 14954</strain>
    </source>
</reference>
<protein>
    <submittedName>
        <fullName evidence="2">Phosphotransferase family enzyme</fullName>
    </submittedName>
</protein>
<feature type="domain" description="Aminoglycoside phosphotransferase" evidence="1">
    <location>
        <begin position="61"/>
        <end position="231"/>
    </location>
</feature>
<evidence type="ECO:0000259" key="1">
    <source>
        <dbReference type="Pfam" id="PF01636"/>
    </source>
</evidence>
<dbReference type="GO" id="GO:0016740">
    <property type="term" value="F:transferase activity"/>
    <property type="evidence" value="ECO:0007669"/>
    <property type="project" value="UniProtKB-KW"/>
</dbReference>
<keyword evidence="3" id="KW-1185">Reference proteome</keyword>
<accession>A0A660L7Z7</accession>
<gene>
    <name evidence="2" type="ORF">C8N24_1008</name>
</gene>
<name>A0A660L7Z7_9ACTN</name>
<evidence type="ECO:0000313" key="3">
    <source>
        <dbReference type="Proteomes" id="UP000278962"/>
    </source>
</evidence>
<dbReference type="EMBL" id="RBIL01000001">
    <property type="protein sequence ID" value="RKQ91188.1"/>
    <property type="molecule type" value="Genomic_DNA"/>
</dbReference>
<dbReference type="OrthoDB" id="115252at2"/>
<evidence type="ECO:0000313" key="2">
    <source>
        <dbReference type="EMBL" id="RKQ91188.1"/>
    </source>
</evidence>
<dbReference type="Gene3D" id="3.90.1200.10">
    <property type="match status" value="1"/>
</dbReference>
<dbReference type="Proteomes" id="UP000278962">
    <property type="component" value="Unassembled WGS sequence"/>
</dbReference>
<proteinExistence type="predicted"/>
<dbReference type="InterPro" id="IPR002575">
    <property type="entry name" value="Aminoglycoside_PTrfase"/>
</dbReference>